<dbReference type="KEGG" id="ima:PO878_02715"/>
<dbReference type="PANTHER" id="PTHR45138">
    <property type="entry name" value="REGULATORY COMPONENTS OF SENSORY TRANSDUCTION SYSTEM"/>
    <property type="match status" value="1"/>
</dbReference>
<dbReference type="InterPro" id="IPR000160">
    <property type="entry name" value="GGDEF_dom"/>
</dbReference>
<dbReference type="PROSITE" id="PS50887">
    <property type="entry name" value="GGDEF"/>
    <property type="match status" value="1"/>
</dbReference>
<keyword evidence="2" id="KW-0472">Membrane</keyword>
<dbReference type="InterPro" id="IPR043128">
    <property type="entry name" value="Rev_trsase/Diguanyl_cyclase"/>
</dbReference>
<keyword evidence="2" id="KW-0812">Transmembrane</keyword>
<evidence type="ECO:0000313" key="5">
    <source>
        <dbReference type="Proteomes" id="UP001216390"/>
    </source>
</evidence>
<dbReference type="AlphaFoldDB" id="A0AAE9YAN8"/>
<evidence type="ECO:0000256" key="2">
    <source>
        <dbReference type="SAM" id="Phobius"/>
    </source>
</evidence>
<dbReference type="SUPFAM" id="SSF55073">
    <property type="entry name" value="Nucleotide cyclase"/>
    <property type="match status" value="1"/>
</dbReference>
<dbReference type="EMBL" id="CP116942">
    <property type="protein sequence ID" value="WCO67633.1"/>
    <property type="molecule type" value="Genomic_DNA"/>
</dbReference>
<evidence type="ECO:0000259" key="3">
    <source>
        <dbReference type="PROSITE" id="PS50887"/>
    </source>
</evidence>
<dbReference type="CDD" id="cd01949">
    <property type="entry name" value="GGDEF"/>
    <property type="match status" value="1"/>
</dbReference>
<keyword evidence="5" id="KW-1185">Reference proteome</keyword>
<dbReference type="FunFam" id="3.30.70.270:FF:000001">
    <property type="entry name" value="Diguanylate cyclase domain protein"/>
    <property type="match status" value="1"/>
</dbReference>
<dbReference type="NCBIfam" id="TIGR00254">
    <property type="entry name" value="GGDEF"/>
    <property type="match status" value="1"/>
</dbReference>
<dbReference type="Gene3D" id="3.30.70.270">
    <property type="match status" value="1"/>
</dbReference>
<feature type="transmembrane region" description="Helical" evidence="2">
    <location>
        <begin position="104"/>
        <end position="122"/>
    </location>
</feature>
<evidence type="ECO:0000256" key="1">
    <source>
        <dbReference type="SAM" id="MobiDB-lite"/>
    </source>
</evidence>
<accession>A0AAE9YAN8</accession>
<dbReference type="GO" id="GO:0005886">
    <property type="term" value="C:plasma membrane"/>
    <property type="evidence" value="ECO:0007669"/>
    <property type="project" value="TreeGrafter"/>
</dbReference>
<dbReference type="Pfam" id="PF00990">
    <property type="entry name" value="GGDEF"/>
    <property type="match status" value="1"/>
</dbReference>
<feature type="transmembrane region" description="Helical" evidence="2">
    <location>
        <begin position="55"/>
        <end position="72"/>
    </location>
</feature>
<gene>
    <name evidence="4" type="ORF">PO878_02715</name>
</gene>
<keyword evidence="2" id="KW-1133">Transmembrane helix</keyword>
<dbReference type="InterPro" id="IPR029787">
    <property type="entry name" value="Nucleotide_cyclase"/>
</dbReference>
<dbReference type="GO" id="GO:0052621">
    <property type="term" value="F:diguanylate cyclase activity"/>
    <property type="evidence" value="ECO:0007669"/>
    <property type="project" value="TreeGrafter"/>
</dbReference>
<dbReference type="GO" id="GO:1902201">
    <property type="term" value="P:negative regulation of bacterial-type flagellum-dependent cell motility"/>
    <property type="evidence" value="ECO:0007669"/>
    <property type="project" value="TreeGrafter"/>
</dbReference>
<feature type="transmembrane region" description="Helical" evidence="2">
    <location>
        <begin position="128"/>
        <end position="149"/>
    </location>
</feature>
<evidence type="ECO:0000313" key="4">
    <source>
        <dbReference type="EMBL" id="WCO67633.1"/>
    </source>
</evidence>
<protein>
    <submittedName>
        <fullName evidence="4">GGDEF domain-containing protein</fullName>
    </submittedName>
</protein>
<feature type="domain" description="GGDEF" evidence="3">
    <location>
        <begin position="190"/>
        <end position="313"/>
    </location>
</feature>
<dbReference type="SMART" id="SM00267">
    <property type="entry name" value="GGDEF"/>
    <property type="match status" value="1"/>
</dbReference>
<name>A0AAE9YAN8_9ACTN</name>
<reference evidence="4" key="1">
    <citation type="submission" date="2023-01" db="EMBL/GenBank/DDBJ databases">
        <title>The diversity of Class Acidimicrobiia in South China Sea sediment environments and the proposal of Iamia marina sp. nov., a novel species of the genus Iamia.</title>
        <authorList>
            <person name="He Y."/>
            <person name="Tian X."/>
        </authorList>
    </citation>
    <scope>NUCLEOTIDE SEQUENCE</scope>
    <source>
        <strain evidence="4">DSM 19957</strain>
    </source>
</reference>
<dbReference type="PANTHER" id="PTHR45138:SF9">
    <property type="entry name" value="DIGUANYLATE CYCLASE DGCM-RELATED"/>
    <property type="match status" value="1"/>
</dbReference>
<dbReference type="RefSeq" id="WP_272737154.1">
    <property type="nucleotide sequence ID" value="NZ_CP116942.1"/>
</dbReference>
<dbReference type="GO" id="GO:0043709">
    <property type="term" value="P:cell adhesion involved in single-species biofilm formation"/>
    <property type="evidence" value="ECO:0007669"/>
    <property type="project" value="TreeGrafter"/>
</dbReference>
<dbReference type="InterPro" id="IPR050469">
    <property type="entry name" value="Diguanylate_Cyclase"/>
</dbReference>
<feature type="transmembrane region" description="Helical" evidence="2">
    <location>
        <begin position="78"/>
        <end position="97"/>
    </location>
</feature>
<feature type="transmembrane region" description="Helical" evidence="2">
    <location>
        <begin position="26"/>
        <end position="43"/>
    </location>
</feature>
<proteinExistence type="predicted"/>
<organism evidence="4 5">
    <name type="scientific">Iamia majanohamensis</name>
    <dbReference type="NCBI Taxonomy" id="467976"/>
    <lineage>
        <taxon>Bacteria</taxon>
        <taxon>Bacillati</taxon>
        <taxon>Actinomycetota</taxon>
        <taxon>Acidimicrobiia</taxon>
        <taxon>Acidimicrobiales</taxon>
        <taxon>Iamiaceae</taxon>
        <taxon>Iamia</taxon>
    </lineage>
</organism>
<sequence>MTWLVVAVLVAGPVEAATAGSQVVLLTLPLRSAALAANLWALRTGRLSPVGSGRLFLAQAVVTTTAWSLLLGSTPTELTFETAAYGTILPIFALVIAPTEQRRWWSLAVVGVVLVPAAAGLLPGHPELFAQLLTVLAVHGLALATLDLYANRAATEGRMAAFDPLTGLFNRRPALLRLTAALRSVGAGGPPASVLVVDLDHFKDLNDTLGHEAGDDALRGVATALTSLVRRDDVVCRWGGEEFLVLLPETDAAAAERSAERLRAGIAATGVTASVGVAEVRTADTVTSWVGRADAAMYVAKEQGRDRVVTAPPVEGAEDRAVADRAPAPRSTPAIGPCVPTPLAP</sequence>
<dbReference type="Proteomes" id="UP001216390">
    <property type="component" value="Chromosome"/>
</dbReference>
<feature type="region of interest" description="Disordered" evidence="1">
    <location>
        <begin position="312"/>
        <end position="345"/>
    </location>
</feature>